<evidence type="ECO:0000313" key="1">
    <source>
        <dbReference type="EMBL" id="JAH56796.1"/>
    </source>
</evidence>
<proteinExistence type="predicted"/>
<reference evidence="1" key="2">
    <citation type="journal article" date="2015" name="Fish Shellfish Immunol.">
        <title>Early steps in the European eel (Anguilla anguilla)-Vibrio vulnificus interaction in the gills: Role of the RtxA13 toxin.</title>
        <authorList>
            <person name="Callol A."/>
            <person name="Pajuelo D."/>
            <person name="Ebbesson L."/>
            <person name="Teles M."/>
            <person name="MacKenzie S."/>
            <person name="Amaro C."/>
        </authorList>
    </citation>
    <scope>NUCLEOTIDE SEQUENCE</scope>
</reference>
<accession>A0A0E9TTE1</accession>
<dbReference type="EMBL" id="GBXM01051781">
    <property type="protein sequence ID" value="JAH56796.1"/>
    <property type="molecule type" value="Transcribed_RNA"/>
</dbReference>
<protein>
    <submittedName>
        <fullName evidence="1">Uncharacterized protein</fullName>
    </submittedName>
</protein>
<name>A0A0E9TTE1_ANGAN</name>
<organism evidence="1">
    <name type="scientific">Anguilla anguilla</name>
    <name type="common">European freshwater eel</name>
    <name type="synonym">Muraena anguilla</name>
    <dbReference type="NCBI Taxonomy" id="7936"/>
    <lineage>
        <taxon>Eukaryota</taxon>
        <taxon>Metazoa</taxon>
        <taxon>Chordata</taxon>
        <taxon>Craniata</taxon>
        <taxon>Vertebrata</taxon>
        <taxon>Euteleostomi</taxon>
        <taxon>Actinopterygii</taxon>
        <taxon>Neopterygii</taxon>
        <taxon>Teleostei</taxon>
        <taxon>Anguilliformes</taxon>
        <taxon>Anguillidae</taxon>
        <taxon>Anguilla</taxon>
    </lineage>
</organism>
<reference evidence="1" key="1">
    <citation type="submission" date="2014-11" db="EMBL/GenBank/DDBJ databases">
        <authorList>
            <person name="Amaro Gonzalez C."/>
        </authorList>
    </citation>
    <scope>NUCLEOTIDE SEQUENCE</scope>
</reference>
<dbReference type="AlphaFoldDB" id="A0A0E9TTE1"/>
<sequence>MCRQSQKLFFLSFFFF</sequence>